<dbReference type="Pfam" id="PF01565">
    <property type="entry name" value="FAD_binding_4"/>
    <property type="match status" value="1"/>
</dbReference>
<comment type="similarity">
    <text evidence="1">Belongs to the oxygen-dependent FAD-linked oxidoreductase family.</text>
</comment>
<dbReference type="PROSITE" id="PS51387">
    <property type="entry name" value="FAD_PCMH"/>
    <property type="match status" value="1"/>
</dbReference>
<evidence type="ECO:0000256" key="4">
    <source>
        <dbReference type="ARBA" id="ARBA00023002"/>
    </source>
</evidence>
<dbReference type="EMBL" id="JBFTWV010000088">
    <property type="protein sequence ID" value="KAL2787936.1"/>
    <property type="molecule type" value="Genomic_DNA"/>
</dbReference>
<dbReference type="InterPro" id="IPR016169">
    <property type="entry name" value="FAD-bd_PCMH_sub2"/>
</dbReference>
<reference evidence="6 7" key="1">
    <citation type="submission" date="2024-07" db="EMBL/GenBank/DDBJ databases">
        <title>Section-level genome sequencing and comparative genomics of Aspergillus sections Usti and Cavernicolus.</title>
        <authorList>
            <consortium name="Lawrence Berkeley National Laboratory"/>
            <person name="Nybo J.L."/>
            <person name="Vesth T.C."/>
            <person name="Theobald S."/>
            <person name="Frisvad J.C."/>
            <person name="Larsen T.O."/>
            <person name="Kjaerboelling I."/>
            <person name="Rothschild-Mancinelli K."/>
            <person name="Lyhne E.K."/>
            <person name="Kogle M.E."/>
            <person name="Barry K."/>
            <person name="Clum A."/>
            <person name="Na H."/>
            <person name="Ledsgaard L."/>
            <person name="Lin J."/>
            <person name="Lipzen A."/>
            <person name="Kuo A."/>
            <person name="Riley R."/>
            <person name="Mondo S."/>
            <person name="Labutti K."/>
            <person name="Haridas S."/>
            <person name="Pangalinan J."/>
            <person name="Salamov A.A."/>
            <person name="Simmons B.A."/>
            <person name="Magnuson J.K."/>
            <person name="Chen J."/>
            <person name="Drula E."/>
            <person name="Henrissat B."/>
            <person name="Wiebenga A."/>
            <person name="Lubbers R.J."/>
            <person name="Gomes A.C."/>
            <person name="Makela M.R."/>
            <person name="Stajich J."/>
            <person name="Grigoriev I.V."/>
            <person name="Mortensen U.H."/>
            <person name="De Vries R.P."/>
            <person name="Baker S.E."/>
            <person name="Andersen M.R."/>
        </authorList>
    </citation>
    <scope>NUCLEOTIDE SEQUENCE [LARGE SCALE GENOMIC DNA]</scope>
    <source>
        <strain evidence="6 7">CBS 209.92</strain>
    </source>
</reference>
<evidence type="ECO:0000256" key="2">
    <source>
        <dbReference type="ARBA" id="ARBA00022630"/>
    </source>
</evidence>
<dbReference type="PANTHER" id="PTHR42973:SF7">
    <property type="entry name" value="FAD-BINDING PCMH-TYPE DOMAIN-CONTAINING PROTEIN"/>
    <property type="match status" value="1"/>
</dbReference>
<dbReference type="InterPro" id="IPR050416">
    <property type="entry name" value="FAD-linked_Oxidoreductase"/>
</dbReference>
<organism evidence="6 7">
    <name type="scientific">Aspergillus keveii</name>
    <dbReference type="NCBI Taxonomy" id="714993"/>
    <lineage>
        <taxon>Eukaryota</taxon>
        <taxon>Fungi</taxon>
        <taxon>Dikarya</taxon>
        <taxon>Ascomycota</taxon>
        <taxon>Pezizomycotina</taxon>
        <taxon>Eurotiomycetes</taxon>
        <taxon>Eurotiomycetidae</taxon>
        <taxon>Eurotiales</taxon>
        <taxon>Aspergillaceae</taxon>
        <taxon>Aspergillus</taxon>
        <taxon>Aspergillus subgen. Nidulantes</taxon>
    </lineage>
</organism>
<evidence type="ECO:0000313" key="7">
    <source>
        <dbReference type="Proteomes" id="UP001610563"/>
    </source>
</evidence>
<evidence type="ECO:0000313" key="6">
    <source>
        <dbReference type="EMBL" id="KAL2787936.1"/>
    </source>
</evidence>
<feature type="domain" description="FAD-binding PCMH-type" evidence="5">
    <location>
        <begin position="43"/>
        <end position="219"/>
    </location>
</feature>
<proteinExistence type="inferred from homology"/>
<dbReference type="SUPFAM" id="SSF56176">
    <property type="entry name" value="FAD-binding/transporter-associated domain-like"/>
    <property type="match status" value="1"/>
</dbReference>
<dbReference type="InterPro" id="IPR016166">
    <property type="entry name" value="FAD-bd_PCMH"/>
</dbReference>
<name>A0ABR4FXE3_9EURO</name>
<dbReference type="InterPro" id="IPR036318">
    <property type="entry name" value="FAD-bd_PCMH-like_sf"/>
</dbReference>
<comment type="caution">
    <text evidence="6">The sequence shown here is derived from an EMBL/GenBank/DDBJ whole genome shotgun (WGS) entry which is preliminary data.</text>
</comment>
<keyword evidence="3" id="KW-0274">FAD</keyword>
<dbReference type="InterPro" id="IPR006094">
    <property type="entry name" value="Oxid_FAD_bind_N"/>
</dbReference>
<sequence length="425" mass="46800">MANQRTNRTLTTLSQFTSQTPNVHYIPPSSTDFDKLRTIYAYPEKVPLAILRPSTESSLAKTISFLSTNKIDFTLRTGGHHMHGRSTKPDTVVVDLRLLNTVTLDEDAVGSIASVGYVRWAMYGGYGAYASRFGLDPDAESDLLKGIRGAGGAFGVILDLTVRVYKLSSILVGIIVFDSSDLLGVVRKFEDGYRALSNGSNGLPAPLYLHQVILNFPTPVFGAMFMWADEDTAIGEEWIEKICALAPVMSRTVTQTTPLAWLDEQSKLVAQNTQGRMWTINLRQITDEAAGVIGEFTGDRRFLDDPHVLFNIHELRGGSPSTTRQGAGIGKDSVFNARDPHFVIEICPTVSDTAKLEGALTWGTEFCDALKATEKGDILEASYVSFLAEDEFDHANVYGEHLSFLKEVKAWLDPENVFQNAISYL</sequence>
<keyword evidence="4" id="KW-0560">Oxidoreductase</keyword>
<keyword evidence="7" id="KW-1185">Reference proteome</keyword>
<gene>
    <name evidence="6" type="ORF">BJX66DRAFT_353064</name>
</gene>
<dbReference type="Gene3D" id="3.30.465.10">
    <property type="match status" value="1"/>
</dbReference>
<accession>A0ABR4FXE3</accession>
<keyword evidence="2" id="KW-0285">Flavoprotein</keyword>
<protein>
    <submittedName>
        <fullName evidence="6">FAD-binding domain-containing protein</fullName>
    </submittedName>
</protein>
<dbReference type="Gene3D" id="3.40.462.20">
    <property type="match status" value="1"/>
</dbReference>
<evidence type="ECO:0000259" key="5">
    <source>
        <dbReference type="PROSITE" id="PS51387"/>
    </source>
</evidence>
<evidence type="ECO:0000256" key="1">
    <source>
        <dbReference type="ARBA" id="ARBA00005466"/>
    </source>
</evidence>
<dbReference type="Proteomes" id="UP001610563">
    <property type="component" value="Unassembled WGS sequence"/>
</dbReference>
<evidence type="ECO:0000256" key="3">
    <source>
        <dbReference type="ARBA" id="ARBA00022827"/>
    </source>
</evidence>
<dbReference type="PANTHER" id="PTHR42973">
    <property type="entry name" value="BINDING OXIDOREDUCTASE, PUTATIVE (AFU_ORTHOLOGUE AFUA_1G17690)-RELATED"/>
    <property type="match status" value="1"/>
</dbReference>